<keyword evidence="2 7" id="KW-0813">Transport</keyword>
<evidence type="ECO:0000256" key="4">
    <source>
        <dbReference type="ARBA" id="ARBA00022692"/>
    </source>
</evidence>
<evidence type="ECO:0000313" key="9">
    <source>
        <dbReference type="EMBL" id="MFC3765380.1"/>
    </source>
</evidence>
<evidence type="ECO:0000256" key="6">
    <source>
        <dbReference type="ARBA" id="ARBA00023136"/>
    </source>
</evidence>
<protein>
    <submittedName>
        <fullName evidence="9">Carbohydrate ABC transporter permease</fullName>
    </submittedName>
</protein>
<dbReference type="Pfam" id="PF00528">
    <property type="entry name" value="BPD_transp_1"/>
    <property type="match status" value="1"/>
</dbReference>
<keyword evidence="3" id="KW-1003">Cell membrane</keyword>
<dbReference type="InterPro" id="IPR035906">
    <property type="entry name" value="MetI-like_sf"/>
</dbReference>
<dbReference type="PROSITE" id="PS50928">
    <property type="entry name" value="ABC_TM1"/>
    <property type="match status" value="1"/>
</dbReference>
<dbReference type="CDD" id="cd06261">
    <property type="entry name" value="TM_PBP2"/>
    <property type="match status" value="1"/>
</dbReference>
<dbReference type="InterPro" id="IPR000515">
    <property type="entry name" value="MetI-like"/>
</dbReference>
<dbReference type="SUPFAM" id="SSF160964">
    <property type="entry name" value="MalF N-terminal region-like"/>
    <property type="match status" value="1"/>
</dbReference>
<feature type="transmembrane region" description="Helical" evidence="7">
    <location>
        <begin position="151"/>
        <end position="173"/>
    </location>
</feature>
<dbReference type="Proteomes" id="UP001595699">
    <property type="component" value="Unassembled WGS sequence"/>
</dbReference>
<dbReference type="EMBL" id="JBHRZH010000037">
    <property type="protein sequence ID" value="MFC3765380.1"/>
    <property type="molecule type" value="Genomic_DNA"/>
</dbReference>
<feature type="domain" description="ABC transmembrane type-1" evidence="8">
    <location>
        <begin position="66"/>
        <end position="277"/>
    </location>
</feature>
<keyword evidence="4 7" id="KW-0812">Transmembrane</keyword>
<sequence>MSRREVGIAYLCILPWLIGFVVFTAYPLIISGYYSFTHYPILGGPTWAGLDNYRDLLEDELFWKSLRVTAVYSAFAVPGSVVIGYAIAMLLNQRVRWLRVWRTAYFLPSLVPAIAGAFLWSWIFNGQYGLVNGVLRQFGVEGPQWFASEEWVLPAFVIMTLWGAGGGMILYLAALQQVPSTLYDAAEIDGANAWHRLIHISIPMTSPVILFQFVTGLIASFQIFTAGYIVTNGGPNNASLFYVLYLYRNGWQDFQMGYASALAWVLVLIMMVLTLVTLLVARRAVYYEYGGR</sequence>
<dbReference type="SUPFAM" id="SSF161098">
    <property type="entry name" value="MetI-like"/>
    <property type="match status" value="1"/>
</dbReference>
<evidence type="ECO:0000313" key="10">
    <source>
        <dbReference type="Proteomes" id="UP001595699"/>
    </source>
</evidence>
<feature type="transmembrane region" description="Helical" evidence="7">
    <location>
        <begin position="103"/>
        <end position="123"/>
    </location>
</feature>
<feature type="transmembrane region" description="Helical" evidence="7">
    <location>
        <begin position="261"/>
        <end position="281"/>
    </location>
</feature>
<feature type="transmembrane region" description="Helical" evidence="7">
    <location>
        <begin position="208"/>
        <end position="230"/>
    </location>
</feature>
<dbReference type="RefSeq" id="WP_205121235.1">
    <property type="nucleotide sequence ID" value="NZ_JAFBCM010000001.1"/>
</dbReference>
<comment type="subcellular location">
    <subcellularLocation>
        <location evidence="1 7">Cell membrane</location>
        <topology evidence="1 7">Multi-pass membrane protein</topology>
    </subcellularLocation>
</comment>
<name>A0ABV7YJ47_9ACTN</name>
<comment type="caution">
    <text evidence="9">The sequence shown here is derived from an EMBL/GenBank/DDBJ whole genome shotgun (WGS) entry which is preliminary data.</text>
</comment>
<keyword evidence="5 7" id="KW-1133">Transmembrane helix</keyword>
<dbReference type="PANTHER" id="PTHR30193:SF1">
    <property type="entry name" value="ABC TRANSPORTER PERMEASE PROTEIN YESP-RELATED"/>
    <property type="match status" value="1"/>
</dbReference>
<accession>A0ABV7YJ47</accession>
<evidence type="ECO:0000256" key="2">
    <source>
        <dbReference type="ARBA" id="ARBA00022448"/>
    </source>
</evidence>
<organism evidence="9 10">
    <name type="scientific">Tenggerimyces flavus</name>
    <dbReference type="NCBI Taxonomy" id="1708749"/>
    <lineage>
        <taxon>Bacteria</taxon>
        <taxon>Bacillati</taxon>
        <taxon>Actinomycetota</taxon>
        <taxon>Actinomycetes</taxon>
        <taxon>Propionibacteriales</taxon>
        <taxon>Nocardioidaceae</taxon>
        <taxon>Tenggerimyces</taxon>
    </lineage>
</organism>
<evidence type="ECO:0000256" key="5">
    <source>
        <dbReference type="ARBA" id="ARBA00022989"/>
    </source>
</evidence>
<gene>
    <name evidence="9" type="ORF">ACFOUW_31410</name>
</gene>
<keyword evidence="6 7" id="KW-0472">Membrane</keyword>
<evidence type="ECO:0000256" key="7">
    <source>
        <dbReference type="RuleBase" id="RU363032"/>
    </source>
</evidence>
<keyword evidence="10" id="KW-1185">Reference proteome</keyword>
<comment type="similarity">
    <text evidence="7">Belongs to the binding-protein-dependent transport system permease family.</text>
</comment>
<feature type="transmembrane region" description="Helical" evidence="7">
    <location>
        <begin position="70"/>
        <end position="91"/>
    </location>
</feature>
<evidence type="ECO:0000256" key="1">
    <source>
        <dbReference type="ARBA" id="ARBA00004651"/>
    </source>
</evidence>
<feature type="transmembrane region" description="Helical" evidence="7">
    <location>
        <begin position="7"/>
        <end position="29"/>
    </location>
</feature>
<dbReference type="InterPro" id="IPR051393">
    <property type="entry name" value="ABC_transporter_permease"/>
</dbReference>
<reference evidence="10" key="1">
    <citation type="journal article" date="2019" name="Int. J. Syst. Evol. Microbiol.">
        <title>The Global Catalogue of Microorganisms (GCM) 10K type strain sequencing project: providing services to taxonomists for standard genome sequencing and annotation.</title>
        <authorList>
            <consortium name="The Broad Institute Genomics Platform"/>
            <consortium name="The Broad Institute Genome Sequencing Center for Infectious Disease"/>
            <person name="Wu L."/>
            <person name="Ma J."/>
        </authorList>
    </citation>
    <scope>NUCLEOTIDE SEQUENCE [LARGE SCALE GENOMIC DNA]</scope>
    <source>
        <strain evidence="10">CGMCC 4.7241</strain>
    </source>
</reference>
<evidence type="ECO:0000256" key="3">
    <source>
        <dbReference type="ARBA" id="ARBA00022475"/>
    </source>
</evidence>
<dbReference type="Gene3D" id="1.10.3720.10">
    <property type="entry name" value="MetI-like"/>
    <property type="match status" value="1"/>
</dbReference>
<evidence type="ECO:0000259" key="8">
    <source>
        <dbReference type="PROSITE" id="PS50928"/>
    </source>
</evidence>
<proteinExistence type="inferred from homology"/>
<dbReference type="PANTHER" id="PTHR30193">
    <property type="entry name" value="ABC TRANSPORTER PERMEASE PROTEIN"/>
    <property type="match status" value="1"/>
</dbReference>